<dbReference type="InterPro" id="IPR041588">
    <property type="entry name" value="Integrase_H2C2"/>
</dbReference>
<comment type="subcellular location">
    <subcellularLocation>
        <location evidence="1">Secreted</location>
    </subcellularLocation>
</comment>
<organism evidence="6 7">
    <name type="scientific">Ictalurus punctatus</name>
    <name type="common">Channel catfish</name>
    <name type="synonym">Silurus punctatus</name>
    <dbReference type="NCBI Taxonomy" id="7998"/>
    <lineage>
        <taxon>Eukaryota</taxon>
        <taxon>Metazoa</taxon>
        <taxon>Chordata</taxon>
        <taxon>Craniata</taxon>
        <taxon>Vertebrata</taxon>
        <taxon>Euteleostomi</taxon>
        <taxon>Actinopterygii</taxon>
        <taxon>Neopterygii</taxon>
        <taxon>Teleostei</taxon>
        <taxon>Ostariophysi</taxon>
        <taxon>Siluriformes</taxon>
        <taxon>Ictaluridae</taxon>
        <taxon>Ictalurus</taxon>
    </lineage>
</organism>
<dbReference type="Pfam" id="PF17921">
    <property type="entry name" value="Integrase_H2C2"/>
    <property type="match status" value="1"/>
</dbReference>
<keyword evidence="6" id="KW-1185">Reference proteome</keyword>
<dbReference type="KEGG" id="ipu:128633919"/>
<dbReference type="Gene3D" id="2.80.10.50">
    <property type="match status" value="1"/>
</dbReference>
<dbReference type="Proteomes" id="UP000221080">
    <property type="component" value="Chromosome 1"/>
</dbReference>
<accession>A0A9F7RAX5</accession>
<evidence type="ECO:0000256" key="2">
    <source>
        <dbReference type="ARBA" id="ARBA00007936"/>
    </source>
</evidence>
<evidence type="ECO:0000256" key="3">
    <source>
        <dbReference type="ARBA" id="ARBA00022525"/>
    </source>
</evidence>
<sequence>MQEHQHKDPVIARVSYYVGRKRRPSRHECANENQCVLRILKQWDKLSVLNGILYRAIKDPITKHKKFQLVLPKFLKSQALSGVHDLAGHQGQPRTLSLARQRFFWLNMECDVQDYVRKCPRCVLSKTLELAARATLESIKTTATLELVCIDFWSAEDWTNKSLDVLVNTGFFLLLRFALSLPLTSSHSFSPSIHDSSPVLAFDDQVRQRHLYAGSKHHSLFVEILSNGTVSATQSQTPYTVLELKAVKPGYTAIRGVMSSLYLCVNAAGHLFALGVFLDAECSFSEMLQPDGYTHFLSAQHRLPVFLSFNGPGKHTLTFSQFLPLRTHHLFIENLQYEEPSSLLKATDFDSDDPLGLTNTHQDLRSPLFHIDQ</sequence>
<reference evidence="6" key="1">
    <citation type="journal article" date="2016" name="Nat. Commun.">
        <title>The channel catfish genome sequence provides insights into the evolution of scale formation in teleosts.</title>
        <authorList>
            <person name="Liu Z."/>
            <person name="Liu S."/>
            <person name="Yao J."/>
            <person name="Bao L."/>
            <person name="Zhang J."/>
            <person name="Li Y."/>
            <person name="Jiang C."/>
            <person name="Sun L."/>
            <person name="Wang R."/>
            <person name="Zhang Y."/>
            <person name="Zhou T."/>
            <person name="Zeng Q."/>
            <person name="Fu Q."/>
            <person name="Gao S."/>
            <person name="Li N."/>
            <person name="Koren S."/>
            <person name="Jiang Y."/>
            <person name="Zimin A."/>
            <person name="Xu P."/>
            <person name="Phillippy A.M."/>
            <person name="Geng X."/>
            <person name="Song L."/>
            <person name="Sun F."/>
            <person name="Li C."/>
            <person name="Wang X."/>
            <person name="Chen A."/>
            <person name="Jin Y."/>
            <person name="Yuan Z."/>
            <person name="Yang Y."/>
            <person name="Tan S."/>
            <person name="Peatman E."/>
            <person name="Lu J."/>
            <person name="Qin Z."/>
            <person name="Dunham R."/>
            <person name="Li Z."/>
            <person name="Sonstegard T."/>
            <person name="Feng J."/>
            <person name="Danzmann R.G."/>
            <person name="Schroeder S."/>
            <person name="Scheffler B."/>
            <person name="Duke M.V."/>
            <person name="Ballard L."/>
            <person name="Kucuktas H."/>
            <person name="Kaltenboeck L."/>
            <person name="Liu H."/>
            <person name="Armbruster J."/>
            <person name="Xie Y."/>
            <person name="Kirby M.L."/>
            <person name="Tian Y."/>
            <person name="Flanagan M.E."/>
            <person name="Mu W."/>
            <person name="Waldbieser G.C."/>
        </authorList>
    </citation>
    <scope>NUCLEOTIDE SEQUENCE [LARGE SCALE GENOMIC DNA]</scope>
    <source>
        <strain evidence="6">SDA103</strain>
    </source>
</reference>
<proteinExistence type="inferred from homology"/>
<gene>
    <name evidence="7" type="primary">LOC128633919</name>
</gene>
<reference evidence="7" key="2">
    <citation type="submission" date="2025-08" db="UniProtKB">
        <authorList>
            <consortium name="RefSeq"/>
        </authorList>
    </citation>
    <scope>IDENTIFICATION</scope>
    <source>
        <tissue evidence="7">Blood</tissue>
    </source>
</reference>
<evidence type="ECO:0000256" key="4">
    <source>
        <dbReference type="RuleBase" id="RU049442"/>
    </source>
</evidence>
<dbReference type="PANTHER" id="PTHR11486">
    <property type="entry name" value="FIBROBLAST GROWTH FACTOR"/>
    <property type="match status" value="1"/>
</dbReference>
<feature type="domain" description="Integrase zinc-binding" evidence="5">
    <location>
        <begin position="72"/>
        <end position="127"/>
    </location>
</feature>
<dbReference type="GO" id="GO:0005576">
    <property type="term" value="C:extracellular region"/>
    <property type="evidence" value="ECO:0007669"/>
    <property type="project" value="UniProtKB-SubCell"/>
</dbReference>
<evidence type="ECO:0000256" key="1">
    <source>
        <dbReference type="ARBA" id="ARBA00004613"/>
    </source>
</evidence>
<evidence type="ECO:0000313" key="7">
    <source>
        <dbReference type="RefSeq" id="XP_053539425.1"/>
    </source>
</evidence>
<dbReference type="GeneID" id="128633919"/>
<keyword evidence="3" id="KW-0964">Secreted</keyword>
<dbReference type="Pfam" id="PF00167">
    <property type="entry name" value="FGF"/>
    <property type="match status" value="1"/>
</dbReference>
<dbReference type="AlphaFoldDB" id="A0A9F7RAX5"/>
<evidence type="ECO:0000313" key="6">
    <source>
        <dbReference type="Proteomes" id="UP000221080"/>
    </source>
</evidence>
<dbReference type="InterPro" id="IPR002209">
    <property type="entry name" value="Fibroblast_GF_fam"/>
</dbReference>
<comment type="similarity">
    <text evidence="2 4">Belongs to the heparin-binding growth factors family.</text>
</comment>
<evidence type="ECO:0000259" key="5">
    <source>
        <dbReference type="Pfam" id="PF17921"/>
    </source>
</evidence>
<dbReference type="OrthoDB" id="5987799at2759"/>
<dbReference type="Gene3D" id="1.10.340.70">
    <property type="match status" value="1"/>
</dbReference>
<dbReference type="GO" id="GO:0008083">
    <property type="term" value="F:growth factor activity"/>
    <property type="evidence" value="ECO:0007669"/>
    <property type="project" value="InterPro"/>
</dbReference>
<dbReference type="SUPFAM" id="SSF50353">
    <property type="entry name" value="Cytokine"/>
    <property type="match status" value="1"/>
</dbReference>
<dbReference type="FunFam" id="1.10.340.70:FF:000001">
    <property type="entry name" value="Retrovirus-related Pol polyprotein from transposon gypsy-like Protein"/>
    <property type="match status" value="1"/>
</dbReference>
<name>A0A9F7RAX5_ICTPU</name>
<dbReference type="PROSITE" id="PS00247">
    <property type="entry name" value="HBGF_FGF"/>
    <property type="match status" value="1"/>
</dbReference>
<dbReference type="RefSeq" id="XP_053539425.1">
    <property type="nucleotide sequence ID" value="XM_053683450.1"/>
</dbReference>
<protein>
    <recommendedName>
        <fullName evidence="4">Fibroblast growth factor</fullName>
        <shortName evidence="4">FGF</shortName>
    </recommendedName>
</protein>
<dbReference type="SMART" id="SM00442">
    <property type="entry name" value="FGF"/>
    <property type="match status" value="1"/>
</dbReference>
<dbReference type="InterPro" id="IPR008996">
    <property type="entry name" value="IL1/FGF"/>
</dbReference>